<feature type="transmembrane region" description="Helical" evidence="7">
    <location>
        <begin position="322"/>
        <end position="342"/>
    </location>
</feature>
<sequence>MLSLNSLFLILSAILLTSLFGSVLAGKLQKPSLIFYIILGLCASNLFLNNEAVKSFFEPLSNLGIVLLLFTIGLELSLQRLFSAGRLLITGSVAQVVITGLILAIPSYLLIHSLMPALLVGLTLAMSSTAVVGKLLQSRAEDASVSGEVTLSILIFQDLVSVVAITLLTFLVGKSQGGLVLAWLFVQKVALIALSFYLLTKIINLVFDKLRLNREELALFTFALLFLLIGLFGYFSIPETTAGFIIGLLLAGRREQHEIFSQVRVFRDVLLVLFFFFLGTYITNFNPLIMIGAFGAAFVLMVIKFVVLWLIFIVLGLHQKTAFWVSFDLMQIGEFAFILLTLMSRSRLIGNAHYQFLVMVITASLLLFSFVYRSKLKFYRWFNYFISRHLPFLKHFSTREVKMVFDQLKFDNHIVLCGYGRVGSYIGHGLILSQLPLVVIDTDADRIKKLLHRGVKAVYGDATEPEILDYAQVEKAKFLILSVPSSIEQEQIILEARRINPDIRILTRTHLSSNLRHFKALGVSQVIQPEFEAAITLLKKILKLYNLEKPEIKKRLQYLKMEHGIQE</sequence>
<dbReference type="GO" id="GO:0016020">
    <property type="term" value="C:membrane"/>
    <property type="evidence" value="ECO:0007669"/>
    <property type="project" value="UniProtKB-SubCell"/>
</dbReference>
<evidence type="ECO:0000313" key="10">
    <source>
        <dbReference type="Proteomes" id="UP000178450"/>
    </source>
</evidence>
<dbReference type="AlphaFoldDB" id="A0A1F7KAL4"/>
<dbReference type="EMBL" id="MGBG01000013">
    <property type="protein sequence ID" value="OGK64891.1"/>
    <property type="molecule type" value="Genomic_DNA"/>
</dbReference>
<dbReference type="Gene3D" id="1.20.1530.20">
    <property type="match status" value="1"/>
</dbReference>
<protein>
    <recommendedName>
        <fullName evidence="8">RCK N-terminal domain-containing protein</fullName>
    </recommendedName>
</protein>
<feature type="transmembrane region" description="Helical" evidence="7">
    <location>
        <begin position="354"/>
        <end position="372"/>
    </location>
</feature>
<dbReference type="Pfam" id="PF02254">
    <property type="entry name" value="TrkA_N"/>
    <property type="match status" value="1"/>
</dbReference>
<dbReference type="InterPro" id="IPR038770">
    <property type="entry name" value="Na+/solute_symporter_sf"/>
</dbReference>
<dbReference type="PROSITE" id="PS51201">
    <property type="entry name" value="RCK_N"/>
    <property type="match status" value="1"/>
</dbReference>
<evidence type="ECO:0000259" key="8">
    <source>
        <dbReference type="PROSITE" id="PS51201"/>
    </source>
</evidence>
<gene>
    <name evidence="9" type="ORF">A2209_04290</name>
</gene>
<feature type="transmembrane region" description="Helical" evidence="7">
    <location>
        <begin position="288"/>
        <end position="315"/>
    </location>
</feature>
<name>A0A1F7KAL4_9BACT</name>
<dbReference type="GO" id="GO:0006813">
    <property type="term" value="P:potassium ion transport"/>
    <property type="evidence" value="ECO:0007669"/>
    <property type="project" value="InterPro"/>
</dbReference>
<proteinExistence type="inferred from homology"/>
<keyword evidence="3" id="KW-0813">Transport</keyword>
<evidence type="ECO:0000256" key="4">
    <source>
        <dbReference type="ARBA" id="ARBA00022692"/>
    </source>
</evidence>
<keyword evidence="5 7" id="KW-1133">Transmembrane helix</keyword>
<comment type="subcellular location">
    <subcellularLocation>
        <location evidence="1">Membrane</location>
        <topology evidence="1">Multi-pass membrane protein</topology>
    </subcellularLocation>
</comment>
<keyword evidence="4 7" id="KW-0812">Transmembrane</keyword>
<feature type="transmembrane region" description="Helical" evidence="7">
    <location>
        <begin position="118"/>
        <end position="137"/>
    </location>
</feature>
<comment type="similarity">
    <text evidence="2">Belongs to the monovalent cation:proton antiporter 2 (CPA2) transporter (TC 2.A.37) family.</text>
</comment>
<organism evidence="9 10">
    <name type="scientific">Candidatus Roizmanbacteria bacterium RIFOXYA1_FULL_41_12</name>
    <dbReference type="NCBI Taxonomy" id="1802082"/>
    <lineage>
        <taxon>Bacteria</taxon>
        <taxon>Candidatus Roizmaniibacteriota</taxon>
    </lineage>
</organism>
<evidence type="ECO:0000313" key="9">
    <source>
        <dbReference type="EMBL" id="OGK64891.1"/>
    </source>
</evidence>
<evidence type="ECO:0000256" key="2">
    <source>
        <dbReference type="ARBA" id="ARBA00005551"/>
    </source>
</evidence>
<feature type="transmembrane region" description="Helical" evidence="7">
    <location>
        <begin position="31"/>
        <end position="48"/>
    </location>
</feature>
<evidence type="ECO:0000256" key="3">
    <source>
        <dbReference type="ARBA" id="ARBA00022448"/>
    </source>
</evidence>
<accession>A0A1F7KAL4</accession>
<feature type="transmembrane region" description="Helical" evidence="7">
    <location>
        <begin position="264"/>
        <end position="282"/>
    </location>
</feature>
<feature type="domain" description="RCK N-terminal" evidence="8">
    <location>
        <begin position="411"/>
        <end position="527"/>
    </location>
</feature>
<dbReference type="InterPro" id="IPR003148">
    <property type="entry name" value="RCK_N"/>
</dbReference>
<dbReference type="InterPro" id="IPR036291">
    <property type="entry name" value="NAD(P)-bd_dom_sf"/>
</dbReference>
<dbReference type="SUPFAM" id="SSF51735">
    <property type="entry name" value="NAD(P)-binding Rossmann-fold domains"/>
    <property type="match status" value="1"/>
</dbReference>
<evidence type="ECO:0000256" key="1">
    <source>
        <dbReference type="ARBA" id="ARBA00004141"/>
    </source>
</evidence>
<keyword evidence="6 7" id="KW-0472">Membrane</keyword>
<dbReference type="Proteomes" id="UP000178450">
    <property type="component" value="Unassembled WGS sequence"/>
</dbReference>
<evidence type="ECO:0000256" key="5">
    <source>
        <dbReference type="ARBA" id="ARBA00022989"/>
    </source>
</evidence>
<dbReference type="Pfam" id="PF00999">
    <property type="entry name" value="Na_H_Exchanger"/>
    <property type="match status" value="1"/>
</dbReference>
<evidence type="ECO:0000256" key="6">
    <source>
        <dbReference type="ARBA" id="ARBA00023136"/>
    </source>
</evidence>
<dbReference type="GO" id="GO:1902600">
    <property type="term" value="P:proton transmembrane transport"/>
    <property type="evidence" value="ECO:0007669"/>
    <property type="project" value="InterPro"/>
</dbReference>
<reference evidence="9 10" key="1">
    <citation type="journal article" date="2016" name="Nat. Commun.">
        <title>Thousands of microbial genomes shed light on interconnected biogeochemical processes in an aquifer system.</title>
        <authorList>
            <person name="Anantharaman K."/>
            <person name="Brown C.T."/>
            <person name="Hug L.A."/>
            <person name="Sharon I."/>
            <person name="Castelle C.J."/>
            <person name="Probst A.J."/>
            <person name="Thomas B.C."/>
            <person name="Singh A."/>
            <person name="Wilkins M.J."/>
            <person name="Karaoz U."/>
            <person name="Brodie E.L."/>
            <person name="Williams K.H."/>
            <person name="Hubbard S.S."/>
            <person name="Banfield J.F."/>
        </authorList>
    </citation>
    <scope>NUCLEOTIDE SEQUENCE [LARGE SCALE GENOMIC DNA]</scope>
</reference>
<feature type="transmembrane region" description="Helical" evidence="7">
    <location>
        <begin position="149"/>
        <end position="172"/>
    </location>
</feature>
<feature type="transmembrane region" description="Helical" evidence="7">
    <location>
        <begin position="60"/>
        <end position="82"/>
    </location>
</feature>
<evidence type="ECO:0000256" key="7">
    <source>
        <dbReference type="SAM" id="Phobius"/>
    </source>
</evidence>
<feature type="transmembrane region" description="Helical" evidence="7">
    <location>
        <begin position="179"/>
        <end position="199"/>
    </location>
</feature>
<feature type="transmembrane region" description="Helical" evidence="7">
    <location>
        <begin position="88"/>
        <end position="111"/>
    </location>
</feature>
<dbReference type="PANTHER" id="PTHR42751:SF6">
    <property type="entry name" value="CONSERVED INTEGRAL MEMBRANE TRANSPORT PROTEIN-RELATED"/>
    <property type="match status" value="1"/>
</dbReference>
<dbReference type="InterPro" id="IPR006153">
    <property type="entry name" value="Cation/H_exchanger_TM"/>
</dbReference>
<dbReference type="GO" id="GO:0015297">
    <property type="term" value="F:antiporter activity"/>
    <property type="evidence" value="ECO:0007669"/>
    <property type="project" value="InterPro"/>
</dbReference>
<dbReference type="PANTHER" id="PTHR42751">
    <property type="entry name" value="SODIUM/HYDROGEN EXCHANGER FAMILY/TRKA DOMAIN PROTEIN"/>
    <property type="match status" value="1"/>
</dbReference>
<feature type="transmembrane region" description="Helical" evidence="7">
    <location>
        <begin position="219"/>
        <end position="252"/>
    </location>
</feature>
<comment type="caution">
    <text evidence="9">The sequence shown here is derived from an EMBL/GenBank/DDBJ whole genome shotgun (WGS) entry which is preliminary data.</text>
</comment>
<dbReference type="Gene3D" id="3.40.50.720">
    <property type="entry name" value="NAD(P)-binding Rossmann-like Domain"/>
    <property type="match status" value="1"/>
</dbReference>